<evidence type="ECO:0000256" key="3">
    <source>
        <dbReference type="ARBA" id="ARBA00022475"/>
    </source>
</evidence>
<evidence type="ECO:0000256" key="4">
    <source>
        <dbReference type="ARBA" id="ARBA00022692"/>
    </source>
</evidence>
<name>A0A6N7INT2_9FIRM</name>
<keyword evidence="10" id="KW-1185">Reference proteome</keyword>
<dbReference type="SUPFAM" id="SSF52540">
    <property type="entry name" value="P-loop containing nucleoside triphosphate hydrolases"/>
    <property type="match status" value="1"/>
</dbReference>
<proteinExistence type="inferred from homology"/>
<dbReference type="Gene3D" id="3.40.50.300">
    <property type="entry name" value="P-loop containing nucleotide triphosphate hydrolases"/>
    <property type="match status" value="2"/>
</dbReference>
<keyword evidence="5 8" id="KW-1133">Transmembrane helix</keyword>
<dbReference type="NCBIfam" id="NF045973">
    <property type="entry name" value="conju_CD1115"/>
    <property type="match status" value="1"/>
</dbReference>
<evidence type="ECO:0000256" key="7">
    <source>
        <dbReference type="SAM" id="MobiDB-lite"/>
    </source>
</evidence>
<sequence>MKAIETLSHAGDNILSRFRDFSPVRKAAAVAGASALGLAGAYVLDVWTLGTAAAWLHGLGTWLKGQSIFATPAEKAAAAHAFDAVSWYWHHPFSTARAWLTGSELTNPGPGKVWLYLHGFAALGAFSWWLGRRYRCGTGWSGIRMKPGDATHGSARWAEARDLARVLEFGFGPGILLGKHKNKPVRIPQKLKARHNKNVLVIGSPGCGKSYSYVRSNIFTAVRGGESIIVTDPKGELYRDMAAFLKSKGYVVKVLNLVRMWESHVKNFLDEIRTPLDADVFAQVVIATTEGGPKKGGDGFWDRAEQNLLKALALYVCYDENGDRRRGTMGEIYDLIASGDKDAVNRKFEKLPHNHPAYGPYMISKMAGENVWGNIIIGLGTRLQTFQQEEVRRITEASEIDLNLPGKEKCAYFVITPDTHPAFNFLASLFFTFTFIRLIEQADANKNGRLEVPVKMLLDEFANIVSIPDFEKKIATARSRGIECHVIIQSLPQLIRVYGRDSWQEIRACCSTVVVLKVEDDYTADYVSRQLGKTTVETSNRSREIRPLTGPAIFDERENRSVTARPLMTPDEIIRMPASQCIVFLPSPNDRERVPALLSTLGYTEFPEAAELKQLNQVTPRNRAASLQEREPETPVCPDEPAERLVPAHSVTSIPENVGREQIEPVQTEPPTPPPPAPTDPGYEMKNKNAVKEPEPPAAGTGRTVVPW</sequence>
<dbReference type="Pfam" id="PF02534">
    <property type="entry name" value="T4SS-DNA_transf"/>
    <property type="match status" value="1"/>
</dbReference>
<keyword evidence="6 8" id="KW-0472">Membrane</keyword>
<dbReference type="GO" id="GO:0005886">
    <property type="term" value="C:plasma membrane"/>
    <property type="evidence" value="ECO:0007669"/>
    <property type="project" value="UniProtKB-SubCell"/>
</dbReference>
<dbReference type="AlphaFoldDB" id="A0A6N7INT2"/>
<organism evidence="9 10">
    <name type="scientific">Desulfofundulus thermobenzoicus</name>
    <dbReference type="NCBI Taxonomy" id="29376"/>
    <lineage>
        <taxon>Bacteria</taxon>
        <taxon>Bacillati</taxon>
        <taxon>Bacillota</taxon>
        <taxon>Clostridia</taxon>
        <taxon>Eubacteriales</taxon>
        <taxon>Peptococcaceae</taxon>
        <taxon>Desulfofundulus</taxon>
    </lineage>
</organism>
<feature type="compositionally biased region" description="Pro residues" evidence="7">
    <location>
        <begin position="668"/>
        <end position="679"/>
    </location>
</feature>
<feature type="compositionally biased region" description="Basic and acidic residues" evidence="7">
    <location>
        <begin position="683"/>
        <end position="695"/>
    </location>
</feature>
<dbReference type="InterPro" id="IPR003688">
    <property type="entry name" value="TraG/VirD4"/>
</dbReference>
<comment type="similarity">
    <text evidence="2">Belongs to the VirD4/TraG family.</text>
</comment>
<dbReference type="InterPro" id="IPR051539">
    <property type="entry name" value="T4SS-coupling_protein"/>
</dbReference>
<dbReference type="OrthoDB" id="9766496at2"/>
<evidence type="ECO:0000256" key="5">
    <source>
        <dbReference type="ARBA" id="ARBA00022989"/>
    </source>
</evidence>
<comment type="subcellular location">
    <subcellularLocation>
        <location evidence="1">Cell membrane</location>
        <topology evidence="1">Multi-pass membrane protein</topology>
    </subcellularLocation>
</comment>
<accession>A0A6N7INT2</accession>
<evidence type="ECO:0000313" key="10">
    <source>
        <dbReference type="Proteomes" id="UP000441717"/>
    </source>
</evidence>
<protein>
    <submittedName>
        <fullName evidence="9">TraM recognition domain-containing protein</fullName>
    </submittedName>
</protein>
<keyword evidence="4 8" id="KW-0812">Transmembrane</keyword>
<dbReference type="RefSeq" id="WP_152945562.1">
    <property type="nucleotide sequence ID" value="NZ_WHYR01000009.1"/>
</dbReference>
<comment type="caution">
    <text evidence="9">The sequence shown here is derived from an EMBL/GenBank/DDBJ whole genome shotgun (WGS) entry which is preliminary data.</text>
</comment>
<dbReference type="CDD" id="cd01127">
    <property type="entry name" value="TrwB_TraG_TraD_VirD4"/>
    <property type="match status" value="1"/>
</dbReference>
<dbReference type="InterPro" id="IPR027417">
    <property type="entry name" value="P-loop_NTPase"/>
</dbReference>
<feature type="transmembrane region" description="Helical" evidence="8">
    <location>
        <begin position="27"/>
        <end position="56"/>
    </location>
</feature>
<evidence type="ECO:0000256" key="1">
    <source>
        <dbReference type="ARBA" id="ARBA00004651"/>
    </source>
</evidence>
<evidence type="ECO:0000256" key="2">
    <source>
        <dbReference type="ARBA" id="ARBA00008806"/>
    </source>
</evidence>
<gene>
    <name evidence="9" type="ORF">GFC01_05035</name>
</gene>
<dbReference type="Proteomes" id="UP000441717">
    <property type="component" value="Unassembled WGS sequence"/>
</dbReference>
<feature type="region of interest" description="Disordered" evidence="7">
    <location>
        <begin position="617"/>
        <end position="708"/>
    </location>
</feature>
<evidence type="ECO:0000313" key="9">
    <source>
        <dbReference type="EMBL" id="MQL51634.1"/>
    </source>
</evidence>
<evidence type="ECO:0000256" key="8">
    <source>
        <dbReference type="SAM" id="Phobius"/>
    </source>
</evidence>
<reference evidence="9 10" key="1">
    <citation type="submission" date="2019-10" db="EMBL/GenBank/DDBJ databases">
        <title>Comparative genomics of sulfur disproportionating microorganisms.</title>
        <authorList>
            <person name="Ward L.M."/>
            <person name="Bertran E."/>
            <person name="Johnston D."/>
        </authorList>
    </citation>
    <scope>NUCLEOTIDE SEQUENCE [LARGE SCALE GENOMIC DNA]</scope>
    <source>
        <strain evidence="9 10">DSM 14055</strain>
    </source>
</reference>
<dbReference type="PANTHER" id="PTHR37937:SF1">
    <property type="entry name" value="CONJUGATIVE TRANSFER: DNA TRANSPORT"/>
    <property type="match status" value="1"/>
</dbReference>
<dbReference type="PANTHER" id="PTHR37937">
    <property type="entry name" value="CONJUGATIVE TRANSFER: DNA TRANSPORT"/>
    <property type="match status" value="1"/>
</dbReference>
<dbReference type="EMBL" id="WHYR01000009">
    <property type="protein sequence ID" value="MQL51634.1"/>
    <property type="molecule type" value="Genomic_DNA"/>
</dbReference>
<evidence type="ECO:0000256" key="6">
    <source>
        <dbReference type="ARBA" id="ARBA00023136"/>
    </source>
</evidence>
<keyword evidence="3" id="KW-1003">Cell membrane</keyword>